<proteinExistence type="predicted"/>
<dbReference type="EMBL" id="JAAXKY010000087">
    <property type="protein sequence ID" value="NMH80050.1"/>
    <property type="molecule type" value="Genomic_DNA"/>
</dbReference>
<keyword evidence="2" id="KW-0479">Metal-binding</keyword>
<comment type="caution">
    <text evidence="5">The sequence shown here is derived from an EMBL/GenBank/DDBJ whole genome shotgun (WGS) entry which is preliminary data.</text>
</comment>
<keyword evidence="6" id="KW-1185">Reference proteome</keyword>
<dbReference type="PIRSF" id="PIRSF015582">
    <property type="entry name" value="Cit_lyase_B"/>
    <property type="match status" value="1"/>
</dbReference>
<dbReference type="InterPro" id="IPR040442">
    <property type="entry name" value="Pyrv_kinase-like_dom_sf"/>
</dbReference>
<dbReference type="InterPro" id="IPR005000">
    <property type="entry name" value="Aldolase/citrate-lyase_domain"/>
</dbReference>
<gene>
    <name evidence="5" type="ORF">HF577_23525</name>
</gene>
<name>A0ABX1RKZ3_9PSEU</name>
<dbReference type="GO" id="GO:0016829">
    <property type="term" value="F:lyase activity"/>
    <property type="evidence" value="ECO:0007669"/>
    <property type="project" value="UniProtKB-KW"/>
</dbReference>
<organism evidence="5 6">
    <name type="scientific">Pseudonocardia xinjiangensis</name>
    <dbReference type="NCBI Taxonomy" id="75289"/>
    <lineage>
        <taxon>Bacteria</taxon>
        <taxon>Bacillati</taxon>
        <taxon>Actinomycetota</taxon>
        <taxon>Actinomycetes</taxon>
        <taxon>Pseudonocardiales</taxon>
        <taxon>Pseudonocardiaceae</taxon>
        <taxon>Pseudonocardia</taxon>
    </lineage>
</organism>
<evidence type="ECO:0000256" key="3">
    <source>
        <dbReference type="ARBA" id="ARBA00022842"/>
    </source>
</evidence>
<dbReference type="Gene3D" id="3.20.20.60">
    <property type="entry name" value="Phosphoenolpyruvate-binding domains"/>
    <property type="match status" value="1"/>
</dbReference>
<reference evidence="5 6" key="1">
    <citation type="submission" date="2020-04" db="EMBL/GenBank/DDBJ databases">
        <authorList>
            <person name="Klaysubun C."/>
            <person name="Duangmal K."/>
            <person name="Lipun K."/>
        </authorList>
    </citation>
    <scope>NUCLEOTIDE SEQUENCE [LARGE SCALE GENOMIC DNA]</scope>
    <source>
        <strain evidence="5 6">JCM 11839</strain>
    </source>
</reference>
<dbReference type="PANTHER" id="PTHR32308:SF0">
    <property type="entry name" value="HPCH_HPAI ALDOLASE_CITRATE LYASE DOMAIN-CONTAINING PROTEIN"/>
    <property type="match status" value="1"/>
</dbReference>
<dbReference type="InterPro" id="IPR015813">
    <property type="entry name" value="Pyrv/PenolPyrv_kinase-like_dom"/>
</dbReference>
<dbReference type="Pfam" id="PF03328">
    <property type="entry name" value="HpcH_HpaI"/>
    <property type="match status" value="1"/>
</dbReference>
<evidence type="ECO:0000256" key="1">
    <source>
        <dbReference type="ARBA" id="ARBA00001946"/>
    </source>
</evidence>
<dbReference type="Proteomes" id="UP001296706">
    <property type="component" value="Unassembled WGS sequence"/>
</dbReference>
<keyword evidence="5" id="KW-0456">Lyase</keyword>
<dbReference type="PANTHER" id="PTHR32308">
    <property type="entry name" value="LYASE BETA SUBUNIT, PUTATIVE (AFU_ORTHOLOGUE AFUA_4G13030)-RELATED"/>
    <property type="match status" value="1"/>
</dbReference>
<accession>A0ABX1RKZ3</accession>
<comment type="cofactor">
    <cofactor evidence="1">
        <name>Mg(2+)</name>
        <dbReference type="ChEBI" id="CHEBI:18420"/>
    </cofactor>
</comment>
<evidence type="ECO:0000313" key="6">
    <source>
        <dbReference type="Proteomes" id="UP001296706"/>
    </source>
</evidence>
<dbReference type="InterPro" id="IPR011206">
    <property type="entry name" value="Citrate_lyase_beta/mcl1/mcl2"/>
</dbReference>
<sequence>MGTHKARSWFVVPGDRPERFDEPVANGAHAVILDLEDLVGPAKKAAARRAVARWLTEHQAYVRINAVDTEWYEDDLAAVAGAPGLQGVVLPKADGSAPIERTASALPAAVPVLPLVETAAGLQNAPAVAATPRVAALIFGSLDFGLDLGIDVRAGQDDVNLLYARSRLVIASRAAGIAPPIDGVTTDLDDPGVAAADAGRARHLGFGGKLCIEPRQIDAVNGAFAPSEGDLDWARRVLAAIDGADGEVMVRLDGQLIDRPVISRAQQLLGTAR</sequence>
<feature type="domain" description="HpcH/HpaI aldolase/citrate lyase" evidence="4">
    <location>
        <begin position="9"/>
        <end position="214"/>
    </location>
</feature>
<protein>
    <submittedName>
        <fullName evidence="5">CoA ester lyase</fullName>
    </submittedName>
</protein>
<evidence type="ECO:0000256" key="2">
    <source>
        <dbReference type="ARBA" id="ARBA00022723"/>
    </source>
</evidence>
<dbReference type="RefSeq" id="WP_169398111.1">
    <property type="nucleotide sequence ID" value="NZ_BAAAJH010000001.1"/>
</dbReference>
<keyword evidence="3" id="KW-0460">Magnesium</keyword>
<evidence type="ECO:0000259" key="4">
    <source>
        <dbReference type="Pfam" id="PF03328"/>
    </source>
</evidence>
<dbReference type="SUPFAM" id="SSF51621">
    <property type="entry name" value="Phosphoenolpyruvate/pyruvate domain"/>
    <property type="match status" value="1"/>
</dbReference>
<evidence type="ECO:0000313" key="5">
    <source>
        <dbReference type="EMBL" id="NMH80050.1"/>
    </source>
</evidence>